<dbReference type="OrthoDB" id="2153406at2759"/>
<keyword evidence="4" id="KW-1185">Reference proteome</keyword>
<comment type="caution">
    <text evidence="3">The sequence shown here is derived from an EMBL/GenBank/DDBJ whole genome shotgun (WGS) entry which is preliminary data.</text>
</comment>
<feature type="region of interest" description="Disordered" evidence="1">
    <location>
        <begin position="291"/>
        <end position="328"/>
    </location>
</feature>
<name>A0A1Y2BGE9_9FUNG</name>
<reference evidence="3 4" key="1">
    <citation type="submission" date="2016-07" db="EMBL/GenBank/DDBJ databases">
        <title>Pervasive Adenine N6-methylation of Active Genes in Fungi.</title>
        <authorList>
            <consortium name="DOE Joint Genome Institute"/>
            <person name="Mondo S.J."/>
            <person name="Dannebaum R.O."/>
            <person name="Kuo R.C."/>
            <person name="Labutti K."/>
            <person name="Haridas S."/>
            <person name="Kuo A."/>
            <person name="Salamov A."/>
            <person name="Ahrendt S.R."/>
            <person name="Lipzen A."/>
            <person name="Sullivan W."/>
            <person name="Andreopoulos W.B."/>
            <person name="Clum A."/>
            <person name="Lindquist E."/>
            <person name="Daum C."/>
            <person name="Ramamoorthy G.K."/>
            <person name="Gryganskyi A."/>
            <person name="Culley D."/>
            <person name="Magnuson J.K."/>
            <person name="James T.Y."/>
            <person name="O'Malley M.A."/>
            <person name="Stajich J.E."/>
            <person name="Spatafora J.W."/>
            <person name="Visel A."/>
            <person name="Grigoriev I.V."/>
        </authorList>
    </citation>
    <scope>NUCLEOTIDE SEQUENCE [LARGE SCALE GENOMIC DNA]</scope>
    <source>
        <strain evidence="3 4">JEL800</strain>
    </source>
</reference>
<feature type="compositionally biased region" description="Polar residues" evidence="1">
    <location>
        <begin position="317"/>
        <end position="328"/>
    </location>
</feature>
<keyword evidence="2" id="KW-0812">Transmembrane</keyword>
<dbReference type="AlphaFoldDB" id="A0A1Y2BGE9"/>
<dbReference type="EMBL" id="MCGO01000066">
    <property type="protein sequence ID" value="ORY33901.1"/>
    <property type="molecule type" value="Genomic_DNA"/>
</dbReference>
<feature type="transmembrane region" description="Helical" evidence="2">
    <location>
        <begin position="166"/>
        <end position="193"/>
    </location>
</feature>
<feature type="transmembrane region" description="Helical" evidence="2">
    <location>
        <begin position="54"/>
        <end position="77"/>
    </location>
</feature>
<accession>A0A1Y2BGE9</accession>
<feature type="transmembrane region" description="Helical" evidence="2">
    <location>
        <begin position="257"/>
        <end position="273"/>
    </location>
</feature>
<organism evidence="3 4">
    <name type="scientific">Rhizoclosmatium globosum</name>
    <dbReference type="NCBI Taxonomy" id="329046"/>
    <lineage>
        <taxon>Eukaryota</taxon>
        <taxon>Fungi</taxon>
        <taxon>Fungi incertae sedis</taxon>
        <taxon>Chytridiomycota</taxon>
        <taxon>Chytridiomycota incertae sedis</taxon>
        <taxon>Chytridiomycetes</taxon>
        <taxon>Chytridiales</taxon>
        <taxon>Chytriomycetaceae</taxon>
        <taxon>Rhizoclosmatium</taxon>
    </lineage>
</organism>
<protein>
    <recommendedName>
        <fullName evidence="5">THH1/TOM1/TOM3 domain-containing protein</fullName>
    </recommendedName>
</protein>
<proteinExistence type="predicted"/>
<keyword evidence="2" id="KW-0472">Membrane</keyword>
<evidence type="ECO:0000313" key="3">
    <source>
        <dbReference type="EMBL" id="ORY33901.1"/>
    </source>
</evidence>
<feature type="transmembrane region" description="Helical" evidence="2">
    <location>
        <begin position="24"/>
        <end position="42"/>
    </location>
</feature>
<evidence type="ECO:0000256" key="1">
    <source>
        <dbReference type="SAM" id="MobiDB-lite"/>
    </source>
</evidence>
<feature type="transmembrane region" description="Helical" evidence="2">
    <location>
        <begin position="213"/>
        <end position="237"/>
    </location>
</feature>
<evidence type="ECO:0000313" key="4">
    <source>
        <dbReference type="Proteomes" id="UP000193642"/>
    </source>
</evidence>
<evidence type="ECO:0000256" key="2">
    <source>
        <dbReference type="SAM" id="Phobius"/>
    </source>
</evidence>
<dbReference type="Proteomes" id="UP000193642">
    <property type="component" value="Unassembled WGS sequence"/>
</dbReference>
<evidence type="ECO:0008006" key="5">
    <source>
        <dbReference type="Google" id="ProtNLM"/>
    </source>
</evidence>
<keyword evidence="2" id="KW-1133">Transmembrane helix</keyword>
<sequence length="328" mass="37648">MNATNTTSLDEWFIEYANVELQDLWITVSVSILQLLILGALIRIEITSNIGRKTIFSTLNVLLFVMIISNLLIMVFSQLYSVCYDPVWIVIYISLSYLFSGVLESVILIYSWIRGFPVIQLVFPRCQVYMNGFLVLFVILEIVQFVFLLLQQIAMYTSLLNDQLDMLTYISTVIPVAVNVVVILFDAFVAGFYVRYLRSVRGNDLDVEKLEILAYYGIASCIFLEIWLSGIVIYNYFVISPTLNVLKLSVSLRFYDLGPLAFMFLQLAMKWALRNEEVRRDSRKRIRIESAKMASSGQPVMTLNLEASRPSKEKRQSSGFKQSDSIKE</sequence>
<feature type="transmembrane region" description="Helical" evidence="2">
    <location>
        <begin position="89"/>
        <end position="113"/>
    </location>
</feature>
<gene>
    <name evidence="3" type="ORF">BCR33DRAFT_723111</name>
</gene>
<feature type="transmembrane region" description="Helical" evidence="2">
    <location>
        <begin position="133"/>
        <end position="154"/>
    </location>
</feature>